<reference evidence="2 3" key="1">
    <citation type="submission" date="2019-05" db="EMBL/GenBank/DDBJ databases">
        <authorList>
            <person name="Zhang J.-Y."/>
            <person name="Feg X."/>
            <person name="Du Z.-J."/>
        </authorList>
    </citation>
    <scope>NUCLEOTIDE SEQUENCE [LARGE SCALE GENOMIC DNA]</scope>
    <source>
        <strain evidence="2 3">RZ26</strain>
    </source>
</reference>
<feature type="chain" id="PRO_5024325519" evidence="1">
    <location>
        <begin position="20"/>
        <end position="274"/>
    </location>
</feature>
<evidence type="ECO:0000313" key="3">
    <source>
        <dbReference type="Proteomes" id="UP000310314"/>
    </source>
</evidence>
<dbReference type="OrthoDB" id="1451423at2"/>
<keyword evidence="3" id="KW-1185">Reference proteome</keyword>
<proteinExistence type="predicted"/>
<dbReference type="Proteomes" id="UP000310314">
    <property type="component" value="Unassembled WGS sequence"/>
</dbReference>
<dbReference type="RefSeq" id="WP_138658706.1">
    <property type="nucleotide sequence ID" value="NZ_VATY01000003.1"/>
</dbReference>
<protein>
    <submittedName>
        <fullName evidence="2">DUF4138 domain-containing protein</fullName>
    </submittedName>
</protein>
<dbReference type="AlphaFoldDB" id="A0A5S3QEZ7"/>
<organism evidence="2 3">
    <name type="scientific">Maribacter algarum</name>
    <name type="common">ex Zhang et al. 2020</name>
    <dbReference type="NCBI Taxonomy" id="2578118"/>
    <lineage>
        <taxon>Bacteria</taxon>
        <taxon>Pseudomonadati</taxon>
        <taxon>Bacteroidota</taxon>
        <taxon>Flavobacteriia</taxon>
        <taxon>Flavobacteriales</taxon>
        <taxon>Flavobacteriaceae</taxon>
        <taxon>Maribacter</taxon>
    </lineage>
</organism>
<comment type="caution">
    <text evidence="2">The sequence shown here is derived from an EMBL/GenBank/DDBJ whole genome shotgun (WGS) entry which is preliminary data.</text>
</comment>
<accession>A0A5S3QEZ7</accession>
<evidence type="ECO:0000256" key="1">
    <source>
        <dbReference type="SAM" id="SignalP"/>
    </source>
</evidence>
<dbReference type="InterPro" id="IPR022298">
    <property type="entry name" value="Conjug_transposon_TraN"/>
</dbReference>
<dbReference type="Pfam" id="PF13595">
    <property type="entry name" value="DUF4138"/>
    <property type="match status" value="1"/>
</dbReference>
<sequence>MRRLFLILLLATLGNISSAQEPQQLDTLYANEKMNLAIFFPTNIRQGIVGANNFVFSYNRERAQPLGLLKATKGNQSNLLVVTTDGKVYSYVIKYADSLKEMNRFVSFSESIGHVHQRESLVIRDTIQMDSNMVVHKQYPKAFLVKSSEAMLEQPERKNIFKRKEGVSLAIKNMVYFEDLVFMQFEIKNESGIDFDIDYLKVAMVIGNEKRRASYQSVPLKPQYVYKMPEKTRHAETSRFVYVLPKFTLGDNEKLELRLKELKGNRELILRRRL</sequence>
<gene>
    <name evidence="2" type="ORF">FEE95_14380</name>
</gene>
<evidence type="ECO:0000313" key="2">
    <source>
        <dbReference type="EMBL" id="TMM55837.1"/>
    </source>
</evidence>
<name>A0A5S3QEZ7_9FLAO</name>
<dbReference type="EMBL" id="VATY01000003">
    <property type="protein sequence ID" value="TMM55837.1"/>
    <property type="molecule type" value="Genomic_DNA"/>
</dbReference>
<feature type="signal peptide" evidence="1">
    <location>
        <begin position="1"/>
        <end position="19"/>
    </location>
</feature>
<keyword evidence="1" id="KW-0732">Signal</keyword>